<sequence length="598" mass="67334">MSNEEKNTKSALQLLMQNAKRVKKKHSNNISPRREQSCFFPCPAGCGRHVTECDVNVHLDKFCSVMNDGDCPAARPKANNDAVSPAKSGNSLDKNQFGNTQSVSTPQSEFDRTKSNVQSPYSKAPVSVKRKANSNTQQKNAFSHMMKQSAKVFNSSEITAKHKFHLHHDKNGRITTTWISDQIDATIAMDDIVWSATVSVKKIKSIPFSTVRKLSEPHEVSQELAESRNDATSLELEVTSSIPFQQTQQDVNDSCKFNFVQKHSRLSVPHLKSILQKSIRRRAPLPSVRVAMELADRSFSDLIRRLPIIILEDSFLHDDFDLLVWLMVAESKGYVPSISLMVRVFQIIFEMASCPRRDVLDGEEWSTTEGDLQLTSFSLTTPSSILCCGNLSKQMSSNKCDTLIRSMLLRAQYGGMTCDVSMLYSYATLWLRRFHSSVLLSQDLVSSLPKSKLLDDKGGLIYMRDVPQILHEPAHPKSKELITREVVAPGGLAKLTEADISFAGIDFHCSPVVESLLLQSHVYSALCERMSSNNRDQITSQVKTCIWNYSSGVNRRRALIESDADIDPKDAWSKAIWNDVLRLPFYDYTRKFVKQRLA</sequence>
<protein>
    <submittedName>
        <fullName evidence="2">Uncharacterized protein</fullName>
    </submittedName>
</protein>
<name>A0ABD3NHY3_9STRA</name>
<reference evidence="2 3" key="1">
    <citation type="submission" date="2024-10" db="EMBL/GenBank/DDBJ databases">
        <title>Updated reference genomes for cyclostephanoid diatoms.</title>
        <authorList>
            <person name="Roberts W.R."/>
            <person name="Alverson A.J."/>
        </authorList>
    </citation>
    <scope>NUCLEOTIDE SEQUENCE [LARGE SCALE GENOMIC DNA]</scope>
    <source>
        <strain evidence="2 3">AJA010-31</strain>
    </source>
</reference>
<dbReference type="EMBL" id="JALLPJ020001150">
    <property type="protein sequence ID" value="KAL3775518.1"/>
    <property type="molecule type" value="Genomic_DNA"/>
</dbReference>
<feature type="region of interest" description="Disordered" evidence="1">
    <location>
        <begin position="76"/>
        <end position="133"/>
    </location>
</feature>
<evidence type="ECO:0000313" key="3">
    <source>
        <dbReference type="Proteomes" id="UP001530400"/>
    </source>
</evidence>
<evidence type="ECO:0000313" key="2">
    <source>
        <dbReference type="EMBL" id="KAL3775518.1"/>
    </source>
</evidence>
<keyword evidence="3" id="KW-1185">Reference proteome</keyword>
<gene>
    <name evidence="2" type="ORF">ACHAWO_005536</name>
</gene>
<evidence type="ECO:0000256" key="1">
    <source>
        <dbReference type="SAM" id="MobiDB-lite"/>
    </source>
</evidence>
<organism evidence="2 3">
    <name type="scientific">Cyclotella atomus</name>
    <dbReference type="NCBI Taxonomy" id="382360"/>
    <lineage>
        <taxon>Eukaryota</taxon>
        <taxon>Sar</taxon>
        <taxon>Stramenopiles</taxon>
        <taxon>Ochrophyta</taxon>
        <taxon>Bacillariophyta</taxon>
        <taxon>Coscinodiscophyceae</taxon>
        <taxon>Thalassiosirophycidae</taxon>
        <taxon>Stephanodiscales</taxon>
        <taxon>Stephanodiscaceae</taxon>
        <taxon>Cyclotella</taxon>
    </lineage>
</organism>
<comment type="caution">
    <text evidence="2">The sequence shown here is derived from an EMBL/GenBank/DDBJ whole genome shotgun (WGS) entry which is preliminary data.</text>
</comment>
<dbReference type="AlphaFoldDB" id="A0ABD3NHY3"/>
<dbReference type="Proteomes" id="UP001530400">
    <property type="component" value="Unassembled WGS sequence"/>
</dbReference>
<proteinExistence type="predicted"/>
<accession>A0ABD3NHY3</accession>
<feature type="compositionally biased region" description="Polar residues" evidence="1">
    <location>
        <begin position="87"/>
        <end position="108"/>
    </location>
</feature>